<dbReference type="AlphaFoldDB" id="B8LCR7"/>
<dbReference type="GO" id="GO:0016020">
    <property type="term" value="C:membrane"/>
    <property type="evidence" value="ECO:0007669"/>
    <property type="project" value="InterPro"/>
</dbReference>
<accession>B8LCR7</accession>
<dbReference type="HOGENOM" id="CLU_048683_0_0_1"/>
<dbReference type="InterPro" id="IPR006813">
    <property type="entry name" value="Glyco_trans_17"/>
</dbReference>
<dbReference type="KEGG" id="tps:THAPSDRAFT_10474"/>
<dbReference type="OMA" id="WRENGMQ"/>
<dbReference type="PANTHER" id="PTHR12224">
    <property type="entry name" value="BETA-1,4-MANNOSYL-GLYCOPROTEIN BETA-1,4-N-ACETYLGLUCOSAMINYL-TRANSFERASE"/>
    <property type="match status" value="1"/>
</dbReference>
<feature type="chain" id="PRO_5002873994" evidence="1">
    <location>
        <begin position="21"/>
        <end position="444"/>
    </location>
</feature>
<dbReference type="RefSeq" id="XP_002296828.1">
    <property type="nucleotide sequence ID" value="XM_002296792.1"/>
</dbReference>
<dbReference type="eggNOG" id="ENOG502RWQU">
    <property type="taxonomic scope" value="Eukaryota"/>
</dbReference>
<keyword evidence="3" id="KW-1185">Reference proteome</keyword>
<reference evidence="2 3" key="1">
    <citation type="journal article" date="2004" name="Science">
        <title>The genome of the diatom Thalassiosira pseudonana: ecology, evolution, and metabolism.</title>
        <authorList>
            <person name="Armbrust E.V."/>
            <person name="Berges J.A."/>
            <person name="Bowler C."/>
            <person name="Green B.R."/>
            <person name="Martinez D."/>
            <person name="Putnam N.H."/>
            <person name="Zhou S."/>
            <person name="Allen A.E."/>
            <person name="Apt K.E."/>
            <person name="Bechner M."/>
            <person name="Brzezinski M.A."/>
            <person name="Chaal B.K."/>
            <person name="Chiovitti A."/>
            <person name="Davis A.K."/>
            <person name="Demarest M.S."/>
            <person name="Detter J.C."/>
            <person name="Glavina T."/>
            <person name="Goodstein D."/>
            <person name="Hadi M.Z."/>
            <person name="Hellsten U."/>
            <person name="Hildebrand M."/>
            <person name="Jenkins B.D."/>
            <person name="Jurka J."/>
            <person name="Kapitonov V.V."/>
            <person name="Kroger N."/>
            <person name="Lau W.W."/>
            <person name="Lane T.W."/>
            <person name="Larimer F.W."/>
            <person name="Lippmeier J.C."/>
            <person name="Lucas S."/>
            <person name="Medina M."/>
            <person name="Montsant A."/>
            <person name="Obornik M."/>
            <person name="Parker M.S."/>
            <person name="Palenik B."/>
            <person name="Pazour G.J."/>
            <person name="Richardson P.M."/>
            <person name="Rynearson T.A."/>
            <person name="Saito M.A."/>
            <person name="Schwartz D.C."/>
            <person name="Thamatrakoln K."/>
            <person name="Valentin K."/>
            <person name="Vardi A."/>
            <person name="Wilkerson F.P."/>
            <person name="Rokhsar D.S."/>
        </authorList>
    </citation>
    <scope>NUCLEOTIDE SEQUENCE [LARGE SCALE GENOMIC DNA]</scope>
    <source>
        <strain evidence="2 3">CCMP1335</strain>
    </source>
</reference>
<reference evidence="2 3" key="2">
    <citation type="journal article" date="2008" name="Nature">
        <title>The Phaeodactylum genome reveals the evolutionary history of diatom genomes.</title>
        <authorList>
            <person name="Bowler C."/>
            <person name="Allen A.E."/>
            <person name="Badger J.H."/>
            <person name="Grimwood J."/>
            <person name="Jabbari K."/>
            <person name="Kuo A."/>
            <person name="Maheswari U."/>
            <person name="Martens C."/>
            <person name="Maumus F."/>
            <person name="Otillar R.P."/>
            <person name="Rayko E."/>
            <person name="Salamov A."/>
            <person name="Vandepoele K."/>
            <person name="Beszteri B."/>
            <person name="Gruber A."/>
            <person name="Heijde M."/>
            <person name="Katinka M."/>
            <person name="Mock T."/>
            <person name="Valentin K."/>
            <person name="Verret F."/>
            <person name="Berges J.A."/>
            <person name="Brownlee C."/>
            <person name="Cadoret J.P."/>
            <person name="Chiovitti A."/>
            <person name="Choi C.J."/>
            <person name="Coesel S."/>
            <person name="De Martino A."/>
            <person name="Detter J.C."/>
            <person name="Durkin C."/>
            <person name="Falciatore A."/>
            <person name="Fournet J."/>
            <person name="Haruta M."/>
            <person name="Huysman M.J."/>
            <person name="Jenkins B.D."/>
            <person name="Jiroutova K."/>
            <person name="Jorgensen R.E."/>
            <person name="Joubert Y."/>
            <person name="Kaplan A."/>
            <person name="Kroger N."/>
            <person name="Kroth P.G."/>
            <person name="La Roche J."/>
            <person name="Lindquist E."/>
            <person name="Lommer M."/>
            <person name="Martin-Jezequel V."/>
            <person name="Lopez P.J."/>
            <person name="Lucas S."/>
            <person name="Mangogna M."/>
            <person name="McGinnis K."/>
            <person name="Medlin L.K."/>
            <person name="Montsant A."/>
            <person name="Oudot-Le Secq M.P."/>
            <person name="Napoli C."/>
            <person name="Obornik M."/>
            <person name="Parker M.S."/>
            <person name="Petit J.L."/>
            <person name="Porcel B.M."/>
            <person name="Poulsen N."/>
            <person name="Robison M."/>
            <person name="Rychlewski L."/>
            <person name="Rynearson T.A."/>
            <person name="Schmutz J."/>
            <person name="Shapiro H."/>
            <person name="Siaut M."/>
            <person name="Stanley M."/>
            <person name="Sussman M.R."/>
            <person name="Taylor A.R."/>
            <person name="Vardi A."/>
            <person name="von Dassow P."/>
            <person name="Vyverman W."/>
            <person name="Willis A."/>
            <person name="Wyrwicz L.S."/>
            <person name="Rokhsar D.S."/>
            <person name="Weissenbach J."/>
            <person name="Armbrust E.V."/>
            <person name="Green B.R."/>
            <person name="Van de Peer Y."/>
            <person name="Grigoriev I.V."/>
        </authorList>
    </citation>
    <scope>NUCLEOTIDE SEQUENCE [LARGE SCALE GENOMIC DNA]</scope>
    <source>
        <strain evidence="2 3">CCMP1335</strain>
    </source>
</reference>
<dbReference type="InParanoid" id="B8LCR7"/>
<dbReference type="GO" id="GO:0006044">
    <property type="term" value="P:N-acetylglucosamine metabolic process"/>
    <property type="evidence" value="ECO:0000318"/>
    <property type="project" value="GO_Central"/>
</dbReference>
<dbReference type="GO" id="GO:0016757">
    <property type="term" value="F:glycosyltransferase activity"/>
    <property type="evidence" value="ECO:0000318"/>
    <property type="project" value="GO_Central"/>
</dbReference>
<evidence type="ECO:0000256" key="1">
    <source>
        <dbReference type="SAM" id="SignalP"/>
    </source>
</evidence>
<dbReference type="GO" id="GO:0003830">
    <property type="term" value="F:beta-1,4-mannosylglycoprotein 4-beta-N-acetylglucosaminyltransferase activity"/>
    <property type="evidence" value="ECO:0007669"/>
    <property type="project" value="InterPro"/>
</dbReference>
<dbReference type="EMBL" id="DS999417">
    <property type="protein sequence ID" value="EED87029.1"/>
    <property type="molecule type" value="Genomic_DNA"/>
</dbReference>
<protein>
    <submittedName>
        <fullName evidence="2">Uncharacterized protein</fullName>
    </submittedName>
</protein>
<dbReference type="PANTHER" id="PTHR12224:SF0">
    <property type="entry name" value="BETA-1,4-MANNOSYL-GLYCOPROTEIN 4-BETA-N-ACETYLGLUCOSAMINYLTRANSFERASE"/>
    <property type="match status" value="1"/>
</dbReference>
<dbReference type="Proteomes" id="UP000001449">
    <property type="component" value="Chromosome 16"/>
</dbReference>
<feature type="signal peptide" evidence="1">
    <location>
        <begin position="1"/>
        <end position="20"/>
    </location>
</feature>
<keyword evidence="1" id="KW-0732">Signal</keyword>
<evidence type="ECO:0000313" key="3">
    <source>
        <dbReference type="Proteomes" id="UP000001449"/>
    </source>
</evidence>
<proteinExistence type="predicted"/>
<gene>
    <name evidence="2" type="ORF">THAPSDRAFT_10474</name>
</gene>
<evidence type="ECO:0000313" key="2">
    <source>
        <dbReference type="EMBL" id="EED87029.1"/>
    </source>
</evidence>
<dbReference type="PaxDb" id="35128-Thaps10474"/>
<dbReference type="GeneID" id="7442555"/>
<name>B8LCR7_THAPS</name>
<sequence>MRRLRVFLSAAVTVCTFLRGIEVSILGLSAASIHETSGQTQTTALSSATSTSLKSHLPRFILENVKEKSAQLLLERALTPRPVDDDEVLDETTEAERCKRYNLRYNGRKTRRRIFYGSLIADDSWATIAISALEHYGMLHSVAFVEGDRTQMRYERKIRFFPESDDLQLLQSGIYGPNTKVTVDYYLNEQEWIQGLARENHQRSVLFKRWRENGMQHDDIGYIADVDEMFTRDFLRAMQICEVKEFDDHNNCKGSIKVESNSAVFEGGPECLTSVRCLRPDLIVGECIEGIGDPTHRPIAPRFPEGRFKPGFMALDEDFGPLWWAVDFRMTQGNSYGKVGSFVAGYHVHNFFPNELALRKKYKTYGHPVENAMEIPLEDIQEDLKPLIACATRKEGDKGSKSTLVEGGLKSLGEGSTPLAFQVEGYVDARMSELREMLGFKDEK</sequence>
<organism evidence="2 3">
    <name type="scientific">Thalassiosira pseudonana</name>
    <name type="common">Marine diatom</name>
    <name type="synonym">Cyclotella nana</name>
    <dbReference type="NCBI Taxonomy" id="35128"/>
    <lineage>
        <taxon>Eukaryota</taxon>
        <taxon>Sar</taxon>
        <taxon>Stramenopiles</taxon>
        <taxon>Ochrophyta</taxon>
        <taxon>Bacillariophyta</taxon>
        <taxon>Coscinodiscophyceae</taxon>
        <taxon>Thalassiosirophycidae</taxon>
        <taxon>Thalassiosirales</taxon>
        <taxon>Thalassiosiraceae</taxon>
        <taxon>Thalassiosira</taxon>
    </lineage>
</organism>